<evidence type="ECO:0000256" key="2">
    <source>
        <dbReference type="SAM" id="Phobius"/>
    </source>
</evidence>
<evidence type="ECO:0008006" key="5">
    <source>
        <dbReference type="Google" id="ProtNLM"/>
    </source>
</evidence>
<dbReference type="InterPro" id="IPR006837">
    <property type="entry name" value="Divergent_DAC"/>
</dbReference>
<dbReference type="Proteomes" id="UP000324159">
    <property type="component" value="Unassembled WGS sequence"/>
</dbReference>
<organism evidence="3 4">
    <name type="scientific">Geothermobacter ehrlichii</name>
    <dbReference type="NCBI Taxonomy" id="213224"/>
    <lineage>
        <taxon>Bacteria</taxon>
        <taxon>Pseudomonadati</taxon>
        <taxon>Thermodesulfobacteriota</taxon>
        <taxon>Desulfuromonadia</taxon>
        <taxon>Desulfuromonadales</taxon>
        <taxon>Geothermobacteraceae</taxon>
        <taxon>Geothermobacter</taxon>
    </lineage>
</organism>
<dbReference type="RefSeq" id="WP_148895684.1">
    <property type="nucleotide sequence ID" value="NZ_VNIB01000005.1"/>
</dbReference>
<reference evidence="3 4" key="1">
    <citation type="submission" date="2019-07" db="EMBL/GenBank/DDBJ databases">
        <title>Genomic Encyclopedia of Type Strains, Phase IV (KMG-IV): sequencing the most valuable type-strain genomes for metagenomic binning, comparative biology and taxonomic classification.</title>
        <authorList>
            <person name="Goeker M."/>
        </authorList>
    </citation>
    <scope>NUCLEOTIDE SEQUENCE [LARGE SCALE GENOMIC DNA]</scope>
    <source>
        <strain evidence="3 4">SS015</strain>
    </source>
</reference>
<keyword evidence="2" id="KW-0472">Membrane</keyword>
<feature type="compositionally biased region" description="Basic residues" evidence="1">
    <location>
        <begin position="1"/>
        <end position="17"/>
    </location>
</feature>
<dbReference type="InterPro" id="IPR011330">
    <property type="entry name" value="Glyco_hydro/deAcase_b/a-brl"/>
</dbReference>
<evidence type="ECO:0000313" key="4">
    <source>
        <dbReference type="Proteomes" id="UP000324159"/>
    </source>
</evidence>
<dbReference type="EMBL" id="VNIB01000005">
    <property type="protein sequence ID" value="TYO98747.1"/>
    <property type="molecule type" value="Genomic_DNA"/>
</dbReference>
<gene>
    <name evidence="3" type="ORF">EDC39_105116</name>
</gene>
<dbReference type="SUPFAM" id="SSF88713">
    <property type="entry name" value="Glycoside hydrolase/deacetylase"/>
    <property type="match status" value="1"/>
</dbReference>
<name>A0A5D3WJK5_9BACT</name>
<keyword evidence="2" id="KW-1133">Transmembrane helix</keyword>
<dbReference type="AlphaFoldDB" id="A0A5D3WJK5"/>
<protein>
    <recommendedName>
        <fullName evidence="5">Divergent polysaccharide deacetylase</fullName>
    </recommendedName>
</protein>
<feature type="transmembrane region" description="Helical" evidence="2">
    <location>
        <begin position="27"/>
        <end position="49"/>
    </location>
</feature>
<proteinExistence type="predicted"/>
<keyword evidence="2" id="KW-0812">Transmembrane</keyword>
<feature type="region of interest" description="Disordered" evidence="1">
    <location>
        <begin position="1"/>
        <end position="23"/>
    </location>
</feature>
<dbReference type="Gene3D" id="3.20.20.370">
    <property type="entry name" value="Glycoside hydrolase/deacetylase"/>
    <property type="match status" value="1"/>
</dbReference>
<evidence type="ECO:0000256" key="1">
    <source>
        <dbReference type="SAM" id="MobiDB-lite"/>
    </source>
</evidence>
<dbReference type="PANTHER" id="PTHR30105:SF2">
    <property type="entry name" value="DIVERGENT POLYSACCHARIDE DEACETYLASE SUPERFAMILY"/>
    <property type="match status" value="1"/>
</dbReference>
<sequence length="393" mass="43486">MQDRKKRQRRKTGRRGTSRPASSRPALGLRLALAILFLCGFLVGSLVLLSHLRQSYRPPAESPSADLLLADARVELESALLRSGIALGDLEVVRENGVTVMRARGRLPEERILRQLAQRLRRLSPQLRLQVSRPQSRLEIALDGESRFRLHFVPPPASAADDSPRVAIIIDDMGRSLQAARELLAVGLPVTFSVLPNTPKAAETATLVHRYGREVMLHLPMEPLGYPAADPGRDALMVSLSDAEIRRRFLKYLEIVPYAVGGNNHMGSRFTADRRGMEVVLGLMRREGLFFIDSRTSGASIAAAMAEKMGVPTASRDMFLDNEQDVGAIARQIRQLIAKARRKGEAIGICHPYPETIRALAREKAFIENSGVQVVPASKLLRQRRVVSRAPVN</sequence>
<dbReference type="PANTHER" id="PTHR30105">
    <property type="entry name" value="UNCHARACTERIZED YIBQ-RELATED"/>
    <property type="match status" value="1"/>
</dbReference>
<dbReference type="GO" id="GO:0005975">
    <property type="term" value="P:carbohydrate metabolic process"/>
    <property type="evidence" value="ECO:0007669"/>
    <property type="project" value="InterPro"/>
</dbReference>
<evidence type="ECO:0000313" key="3">
    <source>
        <dbReference type="EMBL" id="TYO98747.1"/>
    </source>
</evidence>
<dbReference type="Pfam" id="PF04748">
    <property type="entry name" value="Polysacc_deac_2"/>
    <property type="match status" value="1"/>
</dbReference>
<dbReference type="OrthoDB" id="9784811at2"/>
<keyword evidence="4" id="KW-1185">Reference proteome</keyword>
<dbReference type="CDD" id="cd10936">
    <property type="entry name" value="CE4_DAC2"/>
    <property type="match status" value="1"/>
</dbReference>
<comment type="caution">
    <text evidence="3">The sequence shown here is derived from an EMBL/GenBank/DDBJ whole genome shotgun (WGS) entry which is preliminary data.</text>
</comment>
<accession>A0A5D3WJK5</accession>